<reference evidence="1 2" key="1">
    <citation type="submission" date="2015-03" db="EMBL/GenBank/DDBJ databases">
        <title>Draft Genome Sequence of Burkholderia andropogonis type strain ICMP2807, isolated from Sorghum bicolor.</title>
        <authorList>
            <person name="Lopes-Santos L."/>
            <person name="Castro D.B."/>
            <person name="Ottoboni L.M."/>
            <person name="Park D."/>
            <person name="Weirc B.S."/>
            <person name="Destefano S.A."/>
        </authorList>
    </citation>
    <scope>NUCLEOTIDE SEQUENCE [LARGE SCALE GENOMIC DNA]</scope>
    <source>
        <strain evidence="1 2">ICMP2807</strain>
    </source>
</reference>
<comment type="caution">
    <text evidence="1">The sequence shown here is derived from an EMBL/GenBank/DDBJ whole genome shotgun (WGS) entry which is preliminary data.</text>
</comment>
<proteinExistence type="predicted"/>
<sequence length="117" mass="12774">MTGCSESLDIVVFGRPESRLLFAAERTNAKNKPADDSGGATFHTNLLQNVRIMSSSKKTLSRGQVDWQTWECLISSCSAMQKTFAGSNLSFGKGAIAVLISDPNKVIGMLNRYGWRV</sequence>
<organism evidence="1 2">
    <name type="scientific">Robbsia andropogonis</name>
    <dbReference type="NCBI Taxonomy" id="28092"/>
    <lineage>
        <taxon>Bacteria</taxon>
        <taxon>Pseudomonadati</taxon>
        <taxon>Pseudomonadota</taxon>
        <taxon>Betaproteobacteria</taxon>
        <taxon>Burkholderiales</taxon>
        <taxon>Burkholderiaceae</taxon>
        <taxon>Robbsia</taxon>
    </lineage>
</organism>
<name>A0A0F5JXP6_9BURK</name>
<protein>
    <submittedName>
        <fullName evidence="1">Uncharacterized protein</fullName>
    </submittedName>
</protein>
<dbReference type="AlphaFoldDB" id="A0A0F5JXP6"/>
<dbReference type="Proteomes" id="UP000033618">
    <property type="component" value="Unassembled WGS sequence"/>
</dbReference>
<keyword evidence="2" id="KW-1185">Reference proteome</keyword>
<dbReference type="EMBL" id="LAQU01000020">
    <property type="protein sequence ID" value="KKB62419.1"/>
    <property type="molecule type" value="Genomic_DNA"/>
</dbReference>
<dbReference type="RefSeq" id="WP_024901578.1">
    <property type="nucleotide sequence ID" value="NZ_CADFGU010000013.1"/>
</dbReference>
<accession>A0A0F5JXP6</accession>
<gene>
    <name evidence="1" type="ORF">WM40_17430</name>
</gene>
<evidence type="ECO:0000313" key="1">
    <source>
        <dbReference type="EMBL" id="KKB62419.1"/>
    </source>
</evidence>
<evidence type="ECO:0000313" key="2">
    <source>
        <dbReference type="Proteomes" id="UP000033618"/>
    </source>
</evidence>
<dbReference type="PATRIC" id="fig|28092.6.peg.4101"/>